<keyword evidence="4 6" id="KW-1133">Transmembrane helix</keyword>
<evidence type="ECO:0000259" key="10">
    <source>
        <dbReference type="PROSITE" id="PS50887"/>
    </source>
</evidence>
<dbReference type="Pfam" id="PF05231">
    <property type="entry name" value="MASE1"/>
    <property type="match status" value="1"/>
</dbReference>
<keyword evidence="5 6" id="KW-0472">Membrane</keyword>
<dbReference type="Proteomes" id="UP000321192">
    <property type="component" value="Unassembled WGS sequence"/>
</dbReference>
<dbReference type="SUPFAM" id="SSF55785">
    <property type="entry name" value="PYP-like sensor domain (PAS domain)"/>
    <property type="match status" value="1"/>
</dbReference>
<evidence type="ECO:0000313" key="12">
    <source>
        <dbReference type="Proteomes" id="UP000321192"/>
    </source>
</evidence>
<dbReference type="PROSITE" id="PS50887">
    <property type="entry name" value="GGDEF"/>
    <property type="match status" value="1"/>
</dbReference>
<dbReference type="InterPro" id="IPR029787">
    <property type="entry name" value="Nucleotide_cyclase"/>
</dbReference>
<dbReference type="InterPro" id="IPR006189">
    <property type="entry name" value="CHASE_dom"/>
</dbReference>
<dbReference type="InterPro" id="IPR013655">
    <property type="entry name" value="PAS_fold_3"/>
</dbReference>
<dbReference type="EMBL" id="SSFD01000095">
    <property type="protein sequence ID" value="TXH87017.1"/>
    <property type="molecule type" value="Genomic_DNA"/>
</dbReference>
<evidence type="ECO:0000256" key="5">
    <source>
        <dbReference type="ARBA" id="ARBA00023136"/>
    </source>
</evidence>
<dbReference type="InterPro" id="IPR000014">
    <property type="entry name" value="PAS"/>
</dbReference>
<protein>
    <submittedName>
        <fullName evidence="11">Diguanylate cyclase</fullName>
    </submittedName>
</protein>
<dbReference type="InterPro" id="IPR035965">
    <property type="entry name" value="PAS-like_dom_sf"/>
</dbReference>
<dbReference type="GO" id="GO:0007165">
    <property type="term" value="P:signal transduction"/>
    <property type="evidence" value="ECO:0007669"/>
    <property type="project" value="UniProtKB-ARBA"/>
</dbReference>
<feature type="domain" description="PAS" evidence="7">
    <location>
        <begin position="567"/>
        <end position="613"/>
    </location>
</feature>
<keyword evidence="3 6" id="KW-0812">Transmembrane</keyword>
<accession>A0A5C7STR0</accession>
<comment type="subcellular location">
    <subcellularLocation>
        <location evidence="1">Cell membrane</location>
        <topology evidence="1">Multi-pass membrane protein</topology>
    </subcellularLocation>
</comment>
<organism evidence="11 12">
    <name type="scientific">Thauera aminoaromatica</name>
    <dbReference type="NCBI Taxonomy" id="164330"/>
    <lineage>
        <taxon>Bacteria</taxon>
        <taxon>Pseudomonadati</taxon>
        <taxon>Pseudomonadota</taxon>
        <taxon>Betaproteobacteria</taxon>
        <taxon>Rhodocyclales</taxon>
        <taxon>Zoogloeaceae</taxon>
        <taxon>Thauera</taxon>
    </lineage>
</organism>
<dbReference type="InterPro" id="IPR042240">
    <property type="entry name" value="CHASE_sf"/>
</dbReference>
<dbReference type="SUPFAM" id="SSF55073">
    <property type="entry name" value="Nucleotide cyclase"/>
    <property type="match status" value="1"/>
</dbReference>
<dbReference type="GO" id="GO:0003824">
    <property type="term" value="F:catalytic activity"/>
    <property type="evidence" value="ECO:0007669"/>
    <property type="project" value="UniProtKB-ARBA"/>
</dbReference>
<feature type="domain" description="PAC" evidence="8">
    <location>
        <begin position="616"/>
        <end position="667"/>
    </location>
</feature>
<dbReference type="Gene3D" id="3.30.450.350">
    <property type="entry name" value="CHASE domain"/>
    <property type="match status" value="1"/>
</dbReference>
<dbReference type="RefSeq" id="WP_276657789.1">
    <property type="nucleotide sequence ID" value="NZ_SSFD01000095.1"/>
</dbReference>
<dbReference type="PROSITE" id="PS50113">
    <property type="entry name" value="PAC"/>
    <property type="match status" value="1"/>
</dbReference>
<dbReference type="CDD" id="cd01949">
    <property type="entry name" value="GGDEF"/>
    <property type="match status" value="1"/>
</dbReference>
<dbReference type="Gene3D" id="3.30.70.270">
    <property type="match status" value="1"/>
</dbReference>
<proteinExistence type="predicted"/>
<feature type="domain" description="CHASE" evidence="9">
    <location>
        <begin position="253"/>
        <end position="423"/>
    </location>
</feature>
<dbReference type="Pfam" id="PF00990">
    <property type="entry name" value="GGDEF"/>
    <property type="match status" value="1"/>
</dbReference>
<gene>
    <name evidence="11" type="ORF">E6Q80_06730</name>
</gene>
<keyword evidence="2" id="KW-1003">Cell membrane</keyword>
<dbReference type="PANTHER" id="PTHR44757:SF2">
    <property type="entry name" value="BIOFILM ARCHITECTURE MAINTENANCE PROTEIN MBAA"/>
    <property type="match status" value="1"/>
</dbReference>
<feature type="transmembrane region" description="Helical" evidence="6">
    <location>
        <begin position="7"/>
        <end position="29"/>
    </location>
</feature>
<evidence type="ECO:0000259" key="9">
    <source>
        <dbReference type="PROSITE" id="PS50839"/>
    </source>
</evidence>
<sequence length="750" mass="81242">MLPSQRVRPIVGITIAYALAGLLALQLAIPPGYVSPLYPAAGIALAGVLIYGNRIWPGIFVGSLIINSEAVLRSGLEGWSWIVPLCVGVGAVLQALAGAGLARRWVGFPNALDTPGAAVRFLFAAAPLSCLISPSLGVGALVLSGSIPTDSAAFSWSSWWAGDAIGILIATPLTLALFGTPREDWEPRRLAITLPMCAALILLGGLQLQIGKWEQQRLQSRFERDARNFSGLLRNRFADYLDVLQSTERIMVTAPHITHGDFQHFADVWLSRIGGLQAIGWIQRATAGQLATIEREARKVPATRDFAIRDRDGENRLVPLRRRAEYYPIRHIAPLTRNRRALGVNVQSIPNSTEAIARTLQNGSAAASRAFELTQELSRTGKLGVVIYQRTRRGGVSDAEHTSGIAFVSVRIEDVFSDILQQYPQMGIAYCLAELVPEGSRRLAGLDHCPSPGHAGEGGVLPWVEIFDFAGRTWSLSFVPEPAYPPLHRGWESWTLIAVGLLSAGLLGTFLLVTSGRTRRIESLVSQRTTELADASARLIAKQAILTHAERIARLGSWETQPATGKTYWSAELFHILGVPPDQATGVDQLLAAIHPDDRETLRAALNAVGNGGTAASVDLRLPERDGSSPIVHVSIEVTRGVDGIETLRGTLQDITERRAAEAHIHYLAHYDTLTGLPNRSLWASRASQALAFARRNQLKLAVLFLDLDNFKTINDTLGHPVGDRLLSSAAGRLSACLRDEDVLARIGGD</sequence>
<feature type="non-terminal residue" evidence="11">
    <location>
        <position position="750"/>
    </location>
</feature>
<dbReference type="Pfam" id="PF08447">
    <property type="entry name" value="PAS_3"/>
    <property type="match status" value="1"/>
</dbReference>
<evidence type="ECO:0000259" key="7">
    <source>
        <dbReference type="PROSITE" id="PS50112"/>
    </source>
</evidence>
<evidence type="ECO:0000256" key="4">
    <source>
        <dbReference type="ARBA" id="ARBA00022989"/>
    </source>
</evidence>
<dbReference type="InterPro" id="IPR000700">
    <property type="entry name" value="PAS-assoc_C"/>
</dbReference>
<name>A0A5C7STR0_THASP</name>
<evidence type="ECO:0000256" key="3">
    <source>
        <dbReference type="ARBA" id="ARBA00022692"/>
    </source>
</evidence>
<evidence type="ECO:0000313" key="11">
    <source>
        <dbReference type="EMBL" id="TXH87017.1"/>
    </source>
</evidence>
<dbReference type="PROSITE" id="PS50839">
    <property type="entry name" value="CHASE"/>
    <property type="match status" value="1"/>
</dbReference>
<dbReference type="Gene3D" id="3.30.450.20">
    <property type="entry name" value="PAS domain"/>
    <property type="match status" value="1"/>
</dbReference>
<dbReference type="SMART" id="SM01079">
    <property type="entry name" value="CHASE"/>
    <property type="match status" value="1"/>
</dbReference>
<evidence type="ECO:0000256" key="6">
    <source>
        <dbReference type="SAM" id="Phobius"/>
    </source>
</evidence>
<dbReference type="InterPro" id="IPR000160">
    <property type="entry name" value="GGDEF_dom"/>
</dbReference>
<comment type="caution">
    <text evidence="11">The sequence shown here is derived from an EMBL/GenBank/DDBJ whole genome shotgun (WGS) entry which is preliminary data.</text>
</comment>
<dbReference type="InterPro" id="IPR007895">
    <property type="entry name" value="MASE1"/>
</dbReference>
<dbReference type="CDD" id="cd00130">
    <property type="entry name" value="PAS"/>
    <property type="match status" value="1"/>
</dbReference>
<feature type="domain" description="GGDEF" evidence="10">
    <location>
        <begin position="699"/>
        <end position="750"/>
    </location>
</feature>
<evidence type="ECO:0000256" key="2">
    <source>
        <dbReference type="ARBA" id="ARBA00022475"/>
    </source>
</evidence>
<dbReference type="PROSITE" id="PS50112">
    <property type="entry name" value="PAS"/>
    <property type="match status" value="1"/>
</dbReference>
<reference evidence="11 12" key="1">
    <citation type="submission" date="2018-09" db="EMBL/GenBank/DDBJ databases">
        <title>Metagenome Assembled Genomes from an Advanced Water Purification Facility.</title>
        <authorList>
            <person name="Stamps B.W."/>
            <person name="Spear J.R."/>
        </authorList>
    </citation>
    <scope>NUCLEOTIDE SEQUENCE [LARGE SCALE GENOMIC DNA]</scope>
    <source>
        <strain evidence="11">Bin_27_1</strain>
    </source>
</reference>
<evidence type="ECO:0000259" key="8">
    <source>
        <dbReference type="PROSITE" id="PS50113"/>
    </source>
</evidence>
<dbReference type="GO" id="GO:0005886">
    <property type="term" value="C:plasma membrane"/>
    <property type="evidence" value="ECO:0007669"/>
    <property type="project" value="UniProtKB-SubCell"/>
</dbReference>
<dbReference type="Pfam" id="PF03924">
    <property type="entry name" value="CHASE"/>
    <property type="match status" value="1"/>
</dbReference>
<dbReference type="PANTHER" id="PTHR44757">
    <property type="entry name" value="DIGUANYLATE CYCLASE DGCP"/>
    <property type="match status" value="1"/>
</dbReference>
<feature type="transmembrane region" description="Helical" evidence="6">
    <location>
        <begin position="82"/>
        <end position="101"/>
    </location>
</feature>
<evidence type="ECO:0000256" key="1">
    <source>
        <dbReference type="ARBA" id="ARBA00004651"/>
    </source>
</evidence>
<feature type="transmembrane region" description="Helical" evidence="6">
    <location>
        <begin position="121"/>
        <end position="147"/>
    </location>
</feature>
<dbReference type="NCBIfam" id="TIGR00254">
    <property type="entry name" value="GGDEF"/>
    <property type="match status" value="1"/>
</dbReference>
<dbReference type="SMART" id="SM00267">
    <property type="entry name" value="GGDEF"/>
    <property type="match status" value="1"/>
</dbReference>
<feature type="transmembrane region" description="Helical" evidence="6">
    <location>
        <begin position="159"/>
        <end position="178"/>
    </location>
</feature>
<dbReference type="InterPro" id="IPR052155">
    <property type="entry name" value="Biofilm_reg_signaling"/>
</dbReference>
<dbReference type="InterPro" id="IPR043128">
    <property type="entry name" value="Rev_trsase/Diguanyl_cyclase"/>
</dbReference>
<dbReference type="AlphaFoldDB" id="A0A5C7STR0"/>